<evidence type="ECO:0000256" key="3">
    <source>
        <dbReference type="ARBA" id="ARBA00011396"/>
    </source>
</evidence>
<name>A0A9P8AJW0_9ASCO</name>
<dbReference type="GeneID" id="66117140"/>
<sequence>MDEAKASSENAAENIEPSALQFFNYHEFLVNDYVPLQLSLINKGASIDVCHFPNNYVPKYSKAFESTRIVRIPRVFDTVFLPDLVPQFSTMRPGNEPAAISNGDPEFVFTGKYEDNYFGMTSVTPLVAGLISADELHEVVTKINDFLYSAFNPFSLPSLFDGILFALTGGLVEHIYYPYSKRKLLQLELFVESEINGNLWKHKNIKMISPRRSGYLSIPKPEYVRQ</sequence>
<evidence type="ECO:0000256" key="5">
    <source>
        <dbReference type="ARBA" id="ARBA00022824"/>
    </source>
</evidence>
<dbReference type="PANTHER" id="PTHR13254">
    <property type="entry name" value="GOLGI AUTOANTIGEN, GOLGIN SUBFAMILY A, 7"/>
    <property type="match status" value="1"/>
</dbReference>
<evidence type="ECO:0000256" key="2">
    <source>
        <dbReference type="ARBA" id="ARBA00007732"/>
    </source>
</evidence>
<evidence type="ECO:0000313" key="8">
    <source>
        <dbReference type="EMBL" id="KAG7195240.1"/>
    </source>
</evidence>
<organism evidence="8 9">
    <name type="scientific">Scheffersomyces spartinae</name>
    <dbReference type="NCBI Taxonomy" id="45513"/>
    <lineage>
        <taxon>Eukaryota</taxon>
        <taxon>Fungi</taxon>
        <taxon>Dikarya</taxon>
        <taxon>Ascomycota</taxon>
        <taxon>Saccharomycotina</taxon>
        <taxon>Pichiomycetes</taxon>
        <taxon>Debaryomycetaceae</taxon>
        <taxon>Scheffersomyces</taxon>
    </lineage>
</organism>
<evidence type="ECO:0000256" key="1">
    <source>
        <dbReference type="ARBA" id="ARBA00004406"/>
    </source>
</evidence>
<comment type="subcellular location">
    <subcellularLocation>
        <location evidence="1">Endoplasmic reticulum membrane</location>
        <topology evidence="1">Peripheral membrane protein</topology>
    </subcellularLocation>
</comment>
<dbReference type="Pfam" id="PF10256">
    <property type="entry name" value="Erf4"/>
    <property type="match status" value="1"/>
</dbReference>
<evidence type="ECO:0000256" key="6">
    <source>
        <dbReference type="ARBA" id="ARBA00023136"/>
    </source>
</evidence>
<evidence type="ECO:0000313" key="9">
    <source>
        <dbReference type="Proteomes" id="UP000790833"/>
    </source>
</evidence>
<feature type="domain" description="Golgin subfamily A member 7/ERF4" evidence="7">
    <location>
        <begin position="69"/>
        <end position="218"/>
    </location>
</feature>
<comment type="subunit">
    <text evidence="3">Interacts with ERF2.</text>
</comment>
<dbReference type="AlphaFoldDB" id="A0A9P8AJW0"/>
<dbReference type="RefSeq" id="XP_043050787.1">
    <property type="nucleotide sequence ID" value="XM_043194463.1"/>
</dbReference>
<dbReference type="GO" id="GO:0006612">
    <property type="term" value="P:protein targeting to membrane"/>
    <property type="evidence" value="ECO:0007669"/>
    <property type="project" value="TreeGrafter"/>
</dbReference>
<accession>A0A9P8AJW0</accession>
<keyword evidence="5" id="KW-0256">Endoplasmic reticulum</keyword>
<gene>
    <name evidence="8" type="primary">ERF4</name>
    <name evidence="8" type="ORF">KQ657_003766</name>
</gene>
<evidence type="ECO:0000256" key="4">
    <source>
        <dbReference type="ARBA" id="ARBA00018463"/>
    </source>
</evidence>
<comment type="caution">
    <text evidence="8">The sequence shown here is derived from an EMBL/GenBank/DDBJ whole genome shotgun (WGS) entry which is preliminary data.</text>
</comment>
<dbReference type="GO" id="GO:0005789">
    <property type="term" value="C:endoplasmic reticulum membrane"/>
    <property type="evidence" value="ECO:0007669"/>
    <property type="project" value="UniProtKB-SubCell"/>
</dbReference>
<dbReference type="GO" id="GO:0031211">
    <property type="term" value="C:endoplasmic reticulum palmitoyltransferase complex"/>
    <property type="evidence" value="ECO:0007669"/>
    <property type="project" value="TreeGrafter"/>
</dbReference>
<dbReference type="InterPro" id="IPR051371">
    <property type="entry name" value="Ras_palmitoyltransferase"/>
</dbReference>
<keyword evidence="9" id="KW-1185">Reference proteome</keyword>
<keyword evidence="6" id="KW-0472">Membrane</keyword>
<evidence type="ECO:0000259" key="7">
    <source>
        <dbReference type="Pfam" id="PF10256"/>
    </source>
</evidence>
<protein>
    <recommendedName>
        <fullName evidence="4">Ras modification protein ERF4</fullName>
    </recommendedName>
</protein>
<dbReference type="EMBL" id="JAHMUF010000004">
    <property type="protein sequence ID" value="KAG7195240.1"/>
    <property type="molecule type" value="Genomic_DNA"/>
</dbReference>
<proteinExistence type="inferred from homology"/>
<dbReference type="OrthoDB" id="5377273at2759"/>
<reference evidence="8" key="1">
    <citation type="submission" date="2021-03" db="EMBL/GenBank/DDBJ databases">
        <authorList>
            <person name="Palmer J.M."/>
        </authorList>
    </citation>
    <scope>NUCLEOTIDE SEQUENCE</scope>
    <source>
        <strain evidence="8">ARV_011</strain>
    </source>
</reference>
<dbReference type="Proteomes" id="UP000790833">
    <property type="component" value="Unassembled WGS sequence"/>
</dbReference>
<comment type="similarity">
    <text evidence="2">Belongs to the ERF4 family.</text>
</comment>
<dbReference type="PANTHER" id="PTHR13254:SF0">
    <property type="entry name" value="GOLGIN SUBFAMILY A MEMBER 7_ERF4 DOMAIN-CONTAINING PROTEIN"/>
    <property type="match status" value="1"/>
</dbReference>
<dbReference type="InterPro" id="IPR019383">
    <property type="entry name" value="Golgin_A_7/ERF4"/>
</dbReference>